<gene>
    <name evidence="3" type="ORF">JG688_00013928</name>
</gene>
<accession>A0A8J5ME76</accession>
<name>A0A8J5ME76_9STRA</name>
<feature type="region of interest" description="Disordered" evidence="2">
    <location>
        <begin position="29"/>
        <end position="48"/>
    </location>
</feature>
<protein>
    <submittedName>
        <fullName evidence="3">Uncharacterized protein</fullName>
    </submittedName>
</protein>
<feature type="coiled-coil region" evidence="1">
    <location>
        <begin position="65"/>
        <end position="225"/>
    </location>
</feature>
<feature type="compositionally biased region" description="Basic and acidic residues" evidence="2">
    <location>
        <begin position="34"/>
        <end position="48"/>
    </location>
</feature>
<dbReference type="Proteomes" id="UP000709295">
    <property type="component" value="Unassembled WGS sequence"/>
</dbReference>
<organism evidence="3 4">
    <name type="scientific">Phytophthora aleatoria</name>
    <dbReference type="NCBI Taxonomy" id="2496075"/>
    <lineage>
        <taxon>Eukaryota</taxon>
        <taxon>Sar</taxon>
        <taxon>Stramenopiles</taxon>
        <taxon>Oomycota</taxon>
        <taxon>Peronosporomycetes</taxon>
        <taxon>Peronosporales</taxon>
        <taxon>Peronosporaceae</taxon>
        <taxon>Phytophthora</taxon>
    </lineage>
</organism>
<sequence>MTTTRFQEAPRDNVEMPLQLAKRKAELEAFASQERPKTARREQKLQKADEEAMDALKTLTSYLKFAAVNREVQAEQQQLQKHEEQGGDQTVAMLNGEVLNNELERLKGAKKKLEDELVATREEYEQLVQDLTTKAESARKQLKLARKQHKHECVQFNLKFDKDDKRIEALKAEVAALRSTQEQQQQERERMQTQEQQLQVQTLELQALTEHSQTLEQQNAALVNKLDSVQQCQQQWLTQAHYAFSCTQQQLETAMQAGLEIEQRAEALEQQLGALHAYLEEQQQEQQKEQLNYQQQEQEKH</sequence>
<keyword evidence="1" id="KW-0175">Coiled coil</keyword>
<reference evidence="3" key="1">
    <citation type="submission" date="2021-01" db="EMBL/GenBank/DDBJ databases">
        <title>Phytophthora aleatoria, a newly-described species from Pinus radiata is distinct from Phytophthora cactorum isolates based on comparative genomics.</title>
        <authorList>
            <person name="Mcdougal R."/>
            <person name="Panda P."/>
            <person name="Williams N."/>
            <person name="Studholme D.J."/>
        </authorList>
    </citation>
    <scope>NUCLEOTIDE SEQUENCE</scope>
    <source>
        <strain evidence="3">NZFS 4037</strain>
    </source>
</reference>
<evidence type="ECO:0000256" key="1">
    <source>
        <dbReference type="SAM" id="Coils"/>
    </source>
</evidence>
<evidence type="ECO:0000313" key="4">
    <source>
        <dbReference type="Proteomes" id="UP000709295"/>
    </source>
</evidence>
<keyword evidence="4" id="KW-1185">Reference proteome</keyword>
<dbReference type="AlphaFoldDB" id="A0A8J5ME76"/>
<comment type="caution">
    <text evidence="3">The sequence shown here is derived from an EMBL/GenBank/DDBJ whole genome shotgun (WGS) entry which is preliminary data.</text>
</comment>
<feature type="coiled-coil region" evidence="1">
    <location>
        <begin position="251"/>
        <end position="301"/>
    </location>
</feature>
<dbReference type="EMBL" id="JAENGY010001247">
    <property type="protein sequence ID" value="KAG6950971.1"/>
    <property type="molecule type" value="Genomic_DNA"/>
</dbReference>
<evidence type="ECO:0000256" key="2">
    <source>
        <dbReference type="SAM" id="MobiDB-lite"/>
    </source>
</evidence>
<evidence type="ECO:0000313" key="3">
    <source>
        <dbReference type="EMBL" id="KAG6950971.1"/>
    </source>
</evidence>
<proteinExistence type="predicted"/>